<evidence type="ECO:0000313" key="2">
    <source>
        <dbReference type="EMBL" id="KAJ8907863.1"/>
    </source>
</evidence>
<keyword evidence="1" id="KW-1133">Transmembrane helix</keyword>
<keyword evidence="1" id="KW-0472">Membrane</keyword>
<name>A0AAV8UZ11_9RHOD</name>
<comment type="caution">
    <text evidence="2">The sequence shown here is derived from an EMBL/GenBank/DDBJ whole genome shotgun (WGS) entry which is preliminary data.</text>
</comment>
<evidence type="ECO:0008006" key="4">
    <source>
        <dbReference type="Google" id="ProtNLM"/>
    </source>
</evidence>
<dbReference type="EMBL" id="JAMWBK010000002">
    <property type="protein sequence ID" value="KAJ8907863.1"/>
    <property type="molecule type" value="Genomic_DNA"/>
</dbReference>
<dbReference type="Proteomes" id="UP001157974">
    <property type="component" value="Unassembled WGS sequence"/>
</dbReference>
<dbReference type="Pfam" id="PF13301">
    <property type="entry name" value="DUF4079"/>
    <property type="match status" value="1"/>
</dbReference>
<feature type="transmembrane region" description="Helical" evidence="1">
    <location>
        <begin position="124"/>
        <end position="146"/>
    </location>
</feature>
<gene>
    <name evidence="2" type="ORF">NDN08_007967</name>
</gene>
<reference evidence="2 3" key="1">
    <citation type="journal article" date="2023" name="Nat. Commun.">
        <title>Origin of minicircular mitochondrial genomes in red algae.</title>
        <authorList>
            <person name="Lee Y."/>
            <person name="Cho C.H."/>
            <person name="Lee Y.M."/>
            <person name="Park S.I."/>
            <person name="Yang J.H."/>
            <person name="West J.A."/>
            <person name="Bhattacharya D."/>
            <person name="Yoon H.S."/>
        </authorList>
    </citation>
    <scope>NUCLEOTIDE SEQUENCE [LARGE SCALE GENOMIC DNA]</scope>
    <source>
        <strain evidence="2 3">CCMP1338</strain>
        <tissue evidence="2">Whole cell</tissue>
    </source>
</reference>
<dbReference type="Gene3D" id="1.20.120.1770">
    <property type="match status" value="1"/>
</dbReference>
<keyword evidence="3" id="KW-1185">Reference proteome</keyword>
<keyword evidence="1" id="KW-0812">Transmembrane</keyword>
<protein>
    <recommendedName>
        <fullName evidence="4">Cytochrome b561 domain-containing protein</fullName>
    </recommendedName>
</protein>
<sequence length="179" mass="18891">MHAFVGGGAVGSSVRRVRRCSARMGLYGEAFQAAAQSYFADLAILHKYIGIPAEVVRIEHPLLMTSSVALLAGIGVKLGFESRGKDSAERQQSLHKILMASFLGICALGFGGGTLSYAMQQKEIWKSIHSQSAVALLVLLSANAILGISKLRSLHTGVGITVCLVLGAHIATGIQLLFT</sequence>
<evidence type="ECO:0000313" key="3">
    <source>
        <dbReference type="Proteomes" id="UP001157974"/>
    </source>
</evidence>
<organism evidence="2 3">
    <name type="scientific">Rhodosorus marinus</name>
    <dbReference type="NCBI Taxonomy" id="101924"/>
    <lineage>
        <taxon>Eukaryota</taxon>
        <taxon>Rhodophyta</taxon>
        <taxon>Stylonematophyceae</taxon>
        <taxon>Stylonematales</taxon>
        <taxon>Stylonemataceae</taxon>
        <taxon>Rhodosorus</taxon>
    </lineage>
</organism>
<feature type="transmembrane region" description="Helical" evidence="1">
    <location>
        <begin position="158"/>
        <end position="178"/>
    </location>
</feature>
<feature type="transmembrane region" description="Helical" evidence="1">
    <location>
        <begin position="100"/>
        <end position="118"/>
    </location>
</feature>
<dbReference type="AlphaFoldDB" id="A0AAV8UZ11"/>
<proteinExistence type="predicted"/>
<accession>A0AAV8UZ11</accession>
<evidence type="ECO:0000256" key="1">
    <source>
        <dbReference type="SAM" id="Phobius"/>
    </source>
</evidence>
<dbReference type="InterPro" id="IPR025067">
    <property type="entry name" value="DUF4079"/>
</dbReference>